<name>A0A7W6JXE4_9SPHN</name>
<feature type="region of interest" description="Disordered" evidence="1">
    <location>
        <begin position="40"/>
        <end position="77"/>
    </location>
</feature>
<feature type="compositionally biased region" description="Pro residues" evidence="1">
    <location>
        <begin position="68"/>
        <end position="77"/>
    </location>
</feature>
<dbReference type="Proteomes" id="UP000557392">
    <property type="component" value="Unassembled WGS sequence"/>
</dbReference>
<gene>
    <name evidence="2" type="ORF">GGR46_004935</name>
</gene>
<dbReference type="AlphaFoldDB" id="A0A7W6JXE4"/>
<proteinExistence type="predicted"/>
<sequence length="77" mass="8446">MNGKSLIERAIELARSGAYERIDQIERQLNAEGYSNVASHLDAPSLRRQLSQLGRAARGEPPKARGRPPVPRDPADA</sequence>
<reference evidence="2 3" key="1">
    <citation type="submission" date="2020-08" db="EMBL/GenBank/DDBJ databases">
        <title>Genomic Encyclopedia of Type Strains, Phase IV (KMG-IV): sequencing the most valuable type-strain genomes for metagenomic binning, comparative biology and taxonomic classification.</title>
        <authorList>
            <person name="Goeker M."/>
        </authorList>
    </citation>
    <scope>NUCLEOTIDE SEQUENCE [LARGE SCALE GENOMIC DNA]</scope>
    <source>
        <strain evidence="2 3">DSM 101806</strain>
    </source>
</reference>
<accession>A0A7W6JXE4</accession>
<protein>
    <submittedName>
        <fullName evidence="2">Uncharacterized protein</fullName>
    </submittedName>
</protein>
<organism evidence="2 3">
    <name type="scientific">Sphingomonas kyeonggiensis</name>
    <dbReference type="NCBI Taxonomy" id="1268553"/>
    <lineage>
        <taxon>Bacteria</taxon>
        <taxon>Pseudomonadati</taxon>
        <taxon>Pseudomonadota</taxon>
        <taxon>Alphaproteobacteria</taxon>
        <taxon>Sphingomonadales</taxon>
        <taxon>Sphingomonadaceae</taxon>
        <taxon>Sphingomonas</taxon>
    </lineage>
</organism>
<evidence type="ECO:0000313" key="3">
    <source>
        <dbReference type="Proteomes" id="UP000557392"/>
    </source>
</evidence>
<dbReference type="EMBL" id="JACIEH010000006">
    <property type="protein sequence ID" value="MBB4101343.1"/>
    <property type="molecule type" value="Genomic_DNA"/>
</dbReference>
<keyword evidence="3" id="KW-1185">Reference proteome</keyword>
<evidence type="ECO:0000256" key="1">
    <source>
        <dbReference type="SAM" id="MobiDB-lite"/>
    </source>
</evidence>
<evidence type="ECO:0000313" key="2">
    <source>
        <dbReference type="EMBL" id="MBB4101343.1"/>
    </source>
</evidence>
<dbReference type="RefSeq" id="WP_184000706.1">
    <property type="nucleotide sequence ID" value="NZ_JACIEH010000006.1"/>
</dbReference>
<comment type="caution">
    <text evidence="2">The sequence shown here is derived from an EMBL/GenBank/DDBJ whole genome shotgun (WGS) entry which is preliminary data.</text>
</comment>